<dbReference type="GO" id="GO:0003700">
    <property type="term" value="F:DNA-binding transcription factor activity"/>
    <property type="evidence" value="ECO:0007669"/>
    <property type="project" value="InterPro"/>
</dbReference>
<dbReference type="SMR" id="A0A0D3EDH4"/>
<evidence type="ECO:0000256" key="6">
    <source>
        <dbReference type="ARBA" id="ARBA00023242"/>
    </source>
</evidence>
<dbReference type="CDD" id="cd00018">
    <property type="entry name" value="AP2"/>
    <property type="match status" value="1"/>
</dbReference>
<dbReference type="FunFam" id="3.30.730.10:FF:000001">
    <property type="entry name" value="Ethylene-responsive transcription factor 2"/>
    <property type="match status" value="1"/>
</dbReference>
<keyword evidence="5" id="KW-0804">Transcription</keyword>
<dbReference type="Pfam" id="PF00847">
    <property type="entry name" value="AP2"/>
    <property type="match status" value="1"/>
</dbReference>
<name>A0A0D3EDH4_BRAOL</name>
<keyword evidence="2" id="KW-0805">Transcription regulation</keyword>
<feature type="compositionally biased region" description="Low complexity" evidence="8">
    <location>
        <begin position="151"/>
        <end position="164"/>
    </location>
</feature>
<evidence type="ECO:0000256" key="7">
    <source>
        <dbReference type="ARBA" id="ARBA00024343"/>
    </source>
</evidence>
<evidence type="ECO:0000313" key="10">
    <source>
        <dbReference type="EnsemblPlants" id="Bo9g149820.1"/>
    </source>
</evidence>
<dbReference type="InterPro" id="IPR036955">
    <property type="entry name" value="AP2/ERF_dom_sf"/>
</dbReference>
<dbReference type="SMART" id="SM00380">
    <property type="entry name" value="AP2"/>
    <property type="match status" value="1"/>
</dbReference>
<feature type="region of interest" description="Disordered" evidence="8">
    <location>
        <begin position="92"/>
        <end position="165"/>
    </location>
</feature>
<dbReference type="InterPro" id="IPR016177">
    <property type="entry name" value="DNA-bd_dom_sf"/>
</dbReference>
<evidence type="ECO:0000256" key="8">
    <source>
        <dbReference type="SAM" id="MobiDB-lite"/>
    </source>
</evidence>
<dbReference type="InterPro" id="IPR001471">
    <property type="entry name" value="AP2/ERF_dom"/>
</dbReference>
<feature type="compositionally biased region" description="Gly residues" evidence="8">
    <location>
        <begin position="127"/>
        <end position="140"/>
    </location>
</feature>
<dbReference type="EnsemblPlants" id="Bo9g149820.1">
    <property type="protein sequence ID" value="Bo9g149820.1"/>
    <property type="gene ID" value="Bo9g149820"/>
</dbReference>
<dbReference type="eggNOG" id="ENOG502RZQP">
    <property type="taxonomic scope" value="Eukaryota"/>
</dbReference>
<evidence type="ECO:0000259" key="9">
    <source>
        <dbReference type="PROSITE" id="PS51032"/>
    </source>
</evidence>
<evidence type="ECO:0000256" key="2">
    <source>
        <dbReference type="ARBA" id="ARBA00023015"/>
    </source>
</evidence>
<protein>
    <recommendedName>
        <fullName evidence="9">AP2/ERF domain-containing protein</fullName>
    </recommendedName>
</protein>
<dbReference type="GeneID" id="106316902"/>
<dbReference type="OMA" id="MWEENLM"/>
<proteinExistence type="inferred from homology"/>
<evidence type="ECO:0000256" key="4">
    <source>
        <dbReference type="ARBA" id="ARBA00023159"/>
    </source>
</evidence>
<dbReference type="PANTHER" id="PTHR31985">
    <property type="entry name" value="ETHYLENE-RESPONSIVE TRANSCRIPTION FACTOR ERF042-RELATED"/>
    <property type="match status" value="1"/>
</dbReference>
<comment type="subcellular location">
    <subcellularLocation>
        <location evidence="1">Nucleus</location>
    </subcellularLocation>
</comment>
<dbReference type="GO" id="GO:0005634">
    <property type="term" value="C:nucleus"/>
    <property type="evidence" value="ECO:0007669"/>
    <property type="project" value="UniProtKB-SubCell"/>
</dbReference>
<dbReference type="Gramene" id="Bo9g149820.1">
    <property type="protein sequence ID" value="Bo9g149820.1"/>
    <property type="gene ID" value="Bo9g149820"/>
</dbReference>
<dbReference type="Gene3D" id="3.30.730.10">
    <property type="entry name" value="AP2/ERF domain"/>
    <property type="match status" value="1"/>
</dbReference>
<comment type="similarity">
    <text evidence="7">Belongs to the AP2/ERF transcription factor family. ERF subfamily.</text>
</comment>
<dbReference type="HOGENOM" id="CLU_063331_2_1_1"/>
<dbReference type="STRING" id="109376.A0A0D3EDH4"/>
<accession>A0A0D3EDH4</accession>
<keyword evidence="4" id="KW-0010">Activator</keyword>
<dbReference type="SUPFAM" id="SSF54171">
    <property type="entry name" value="DNA-binding domain"/>
    <property type="match status" value="1"/>
</dbReference>
<sequence length="231" mass="25708">MEAPLPKYTGVRKRKWGKWVAEIRLPNSRERIWLGSFDSAEKAARAFDAALYCLRGPGARFNFPDSPPEIPGGRSLTPQQIQVVANRFACEEPLPPPQQQQQQQEQPPSPHGDRTEEGVGNSARGESSGGSGGPTLGQVGGDSNNHVGDCNSNSNTNTNSNDTTPYWPFMWEENLMAPTTSEELGTYFMDVDSTNLYFPSTQHELSSDFYYDGASVVEDDYSHYNFNLWNF</sequence>
<dbReference type="PRINTS" id="PR00367">
    <property type="entry name" value="ETHRSPELEMNT"/>
</dbReference>
<dbReference type="KEGG" id="boe:106316902"/>
<dbReference type="Proteomes" id="UP000032141">
    <property type="component" value="Chromosome C9"/>
</dbReference>
<reference evidence="10" key="2">
    <citation type="submission" date="2015-03" db="UniProtKB">
        <authorList>
            <consortium name="EnsemblPlants"/>
        </authorList>
    </citation>
    <scope>IDENTIFICATION</scope>
</reference>
<dbReference type="PANTHER" id="PTHR31985:SF287">
    <property type="entry name" value="ETHYLENE-RESPONSIVE TRANSCRIPTION FACTOR ERF016"/>
    <property type="match status" value="1"/>
</dbReference>
<evidence type="ECO:0000256" key="5">
    <source>
        <dbReference type="ARBA" id="ARBA00023163"/>
    </source>
</evidence>
<dbReference type="GO" id="GO:0003677">
    <property type="term" value="F:DNA binding"/>
    <property type="evidence" value="ECO:0007669"/>
    <property type="project" value="UniProtKB-KW"/>
</dbReference>
<dbReference type="RefSeq" id="XP_013610222.1">
    <property type="nucleotide sequence ID" value="XM_013754768.1"/>
</dbReference>
<feature type="domain" description="AP2/ERF" evidence="9">
    <location>
        <begin position="7"/>
        <end position="64"/>
    </location>
</feature>
<organism evidence="10 11">
    <name type="scientific">Brassica oleracea var. oleracea</name>
    <dbReference type="NCBI Taxonomy" id="109376"/>
    <lineage>
        <taxon>Eukaryota</taxon>
        <taxon>Viridiplantae</taxon>
        <taxon>Streptophyta</taxon>
        <taxon>Embryophyta</taxon>
        <taxon>Tracheophyta</taxon>
        <taxon>Spermatophyta</taxon>
        <taxon>Magnoliopsida</taxon>
        <taxon>eudicotyledons</taxon>
        <taxon>Gunneridae</taxon>
        <taxon>Pentapetalae</taxon>
        <taxon>rosids</taxon>
        <taxon>malvids</taxon>
        <taxon>Brassicales</taxon>
        <taxon>Brassicaceae</taxon>
        <taxon>Brassiceae</taxon>
        <taxon>Brassica</taxon>
    </lineage>
</organism>
<dbReference type="PROSITE" id="PS51032">
    <property type="entry name" value="AP2_ERF"/>
    <property type="match status" value="1"/>
</dbReference>
<keyword evidence="3" id="KW-0238">DNA-binding</keyword>
<evidence type="ECO:0000256" key="1">
    <source>
        <dbReference type="ARBA" id="ARBA00004123"/>
    </source>
</evidence>
<keyword evidence="11" id="KW-1185">Reference proteome</keyword>
<evidence type="ECO:0000313" key="11">
    <source>
        <dbReference type="Proteomes" id="UP000032141"/>
    </source>
</evidence>
<reference evidence="10 11" key="1">
    <citation type="journal article" date="2014" name="Genome Biol.">
        <title>Transcriptome and methylome profiling reveals relics of genome dominance in the mesopolyploid Brassica oleracea.</title>
        <authorList>
            <person name="Parkin I.A."/>
            <person name="Koh C."/>
            <person name="Tang H."/>
            <person name="Robinson S.J."/>
            <person name="Kagale S."/>
            <person name="Clarke W.E."/>
            <person name="Town C.D."/>
            <person name="Nixon J."/>
            <person name="Krishnakumar V."/>
            <person name="Bidwell S.L."/>
            <person name="Denoeud F."/>
            <person name="Belcram H."/>
            <person name="Links M.G."/>
            <person name="Just J."/>
            <person name="Clarke C."/>
            <person name="Bender T."/>
            <person name="Huebert T."/>
            <person name="Mason A.S."/>
            <person name="Pires J.C."/>
            <person name="Barker G."/>
            <person name="Moore J."/>
            <person name="Walley P.G."/>
            <person name="Manoli S."/>
            <person name="Batley J."/>
            <person name="Edwards D."/>
            <person name="Nelson M.N."/>
            <person name="Wang X."/>
            <person name="Paterson A.H."/>
            <person name="King G."/>
            <person name="Bancroft I."/>
            <person name="Chalhoub B."/>
            <person name="Sharpe A.G."/>
        </authorList>
    </citation>
    <scope>NUCLEOTIDE SEQUENCE</scope>
    <source>
        <strain evidence="10 11">cv. TO1000</strain>
    </source>
</reference>
<dbReference type="AlphaFoldDB" id="A0A0D3EDH4"/>
<dbReference type="InterPro" id="IPR051032">
    <property type="entry name" value="AP2/ERF_TF_ERF_subfamily"/>
</dbReference>
<keyword evidence="6" id="KW-0539">Nucleus</keyword>
<dbReference type="OrthoDB" id="1918918at2759"/>
<evidence type="ECO:0000256" key="3">
    <source>
        <dbReference type="ARBA" id="ARBA00023125"/>
    </source>
</evidence>